<sequence length="40" mass="4117">MEIRLLAKNSPSLCSASGILDLKFSVISSLLGISVLGVPS</sequence>
<protein>
    <submittedName>
        <fullName evidence="1">Uncharacterized protein</fullName>
    </submittedName>
</protein>
<comment type="caution">
    <text evidence="1">The sequence shown here is derived from an EMBL/GenBank/DDBJ whole genome shotgun (WGS) entry which is preliminary data.</text>
</comment>
<accession>A0A2P6PSF0</accession>
<dbReference type="Gramene" id="PRQ24869">
    <property type="protein sequence ID" value="PRQ24869"/>
    <property type="gene ID" value="RchiOBHm_Chr6g0277221"/>
</dbReference>
<dbReference type="AlphaFoldDB" id="A0A2P6PSF0"/>
<reference evidence="1 2" key="1">
    <citation type="journal article" date="2018" name="Nat. Genet.">
        <title>The Rosa genome provides new insights in the design of modern roses.</title>
        <authorList>
            <person name="Bendahmane M."/>
        </authorList>
    </citation>
    <scope>NUCLEOTIDE SEQUENCE [LARGE SCALE GENOMIC DNA]</scope>
    <source>
        <strain evidence="2">cv. Old Blush</strain>
    </source>
</reference>
<organism evidence="1 2">
    <name type="scientific">Rosa chinensis</name>
    <name type="common">China rose</name>
    <dbReference type="NCBI Taxonomy" id="74649"/>
    <lineage>
        <taxon>Eukaryota</taxon>
        <taxon>Viridiplantae</taxon>
        <taxon>Streptophyta</taxon>
        <taxon>Embryophyta</taxon>
        <taxon>Tracheophyta</taxon>
        <taxon>Spermatophyta</taxon>
        <taxon>Magnoliopsida</taxon>
        <taxon>eudicotyledons</taxon>
        <taxon>Gunneridae</taxon>
        <taxon>Pentapetalae</taxon>
        <taxon>rosids</taxon>
        <taxon>fabids</taxon>
        <taxon>Rosales</taxon>
        <taxon>Rosaceae</taxon>
        <taxon>Rosoideae</taxon>
        <taxon>Rosoideae incertae sedis</taxon>
        <taxon>Rosa</taxon>
    </lineage>
</organism>
<dbReference type="EMBL" id="PDCK01000044">
    <property type="protein sequence ID" value="PRQ24869.1"/>
    <property type="molecule type" value="Genomic_DNA"/>
</dbReference>
<evidence type="ECO:0000313" key="1">
    <source>
        <dbReference type="EMBL" id="PRQ24869.1"/>
    </source>
</evidence>
<evidence type="ECO:0000313" key="2">
    <source>
        <dbReference type="Proteomes" id="UP000238479"/>
    </source>
</evidence>
<gene>
    <name evidence="1" type="ORF">RchiOBHm_Chr6g0277221</name>
</gene>
<name>A0A2P6PSF0_ROSCH</name>
<keyword evidence="2" id="KW-1185">Reference proteome</keyword>
<dbReference type="Proteomes" id="UP000238479">
    <property type="component" value="Chromosome 6"/>
</dbReference>
<proteinExistence type="predicted"/>